<organism evidence="1 2">
    <name type="scientific">Desulforamulus reducens (strain ATCC BAA-1160 / DSM 100696 / MI-1)</name>
    <name type="common">Desulfotomaculum reducens</name>
    <dbReference type="NCBI Taxonomy" id="349161"/>
    <lineage>
        <taxon>Bacteria</taxon>
        <taxon>Bacillati</taxon>
        <taxon>Bacillota</taxon>
        <taxon>Clostridia</taxon>
        <taxon>Eubacteriales</taxon>
        <taxon>Peptococcaceae</taxon>
        <taxon>Desulforamulus</taxon>
    </lineage>
</organism>
<protein>
    <submittedName>
        <fullName evidence="1">Uncharacterized protein</fullName>
    </submittedName>
</protein>
<dbReference type="AlphaFoldDB" id="A4J3C8"/>
<dbReference type="RefSeq" id="WP_011877407.1">
    <property type="nucleotide sequence ID" value="NC_009253.1"/>
</dbReference>
<reference evidence="1 2" key="1">
    <citation type="submission" date="2007-03" db="EMBL/GenBank/DDBJ databases">
        <title>Complete sequence of Desulfotomaculum reducens MI-1.</title>
        <authorList>
            <consortium name="US DOE Joint Genome Institute"/>
            <person name="Copeland A."/>
            <person name="Lucas S."/>
            <person name="Lapidus A."/>
            <person name="Barry K."/>
            <person name="Detter J.C."/>
            <person name="Glavina del Rio T."/>
            <person name="Hammon N."/>
            <person name="Israni S."/>
            <person name="Dalin E."/>
            <person name="Tice H."/>
            <person name="Pitluck S."/>
            <person name="Sims D."/>
            <person name="Brettin T."/>
            <person name="Bruce D."/>
            <person name="Han C."/>
            <person name="Tapia R."/>
            <person name="Schmutz J."/>
            <person name="Larimer F."/>
            <person name="Land M."/>
            <person name="Hauser L."/>
            <person name="Kyrpides N."/>
            <person name="Kim E."/>
            <person name="Tebo B.M."/>
            <person name="Richardson P."/>
        </authorList>
    </citation>
    <scope>NUCLEOTIDE SEQUENCE [LARGE SCALE GENOMIC DNA]</scope>
    <source>
        <strain evidence="1 2">MI-1</strain>
    </source>
</reference>
<dbReference type="OrthoDB" id="9811934at2"/>
<dbReference type="eggNOG" id="COG1520">
    <property type="taxonomic scope" value="Bacteria"/>
</dbReference>
<gene>
    <name evidence="1" type="ordered locus">Dred_1046</name>
</gene>
<proteinExistence type="predicted"/>
<dbReference type="PANTHER" id="PTHR42754">
    <property type="entry name" value="ENDOGLUCANASE"/>
    <property type="match status" value="1"/>
</dbReference>
<dbReference type="EMBL" id="CP000612">
    <property type="protein sequence ID" value="ABO49581.1"/>
    <property type="molecule type" value="Genomic_DNA"/>
</dbReference>
<accession>A4J3C8</accession>
<sequence length="404" mass="44015">MMLRKIKTRFLILLVSLFLIPFHSLQAWGAGLEIEFEKVAGSSGTDRGTAALQTVDGGYVVVGETMSSYLHGHSKYDAYLLKLDAKGLLKWQKTYGGGSDDRALSIKQTKDDGFILTGVTQSFNQSLDKNVYLVKTDASGQKKWYRTYGGSGDDSGTWVEQTSDGGYIIVGETTSSGAGDKDIYLIKTNDQGQLMWEQTLGGKGSDSGVSVLATKDGGYLLVGQTNSTGAGSFDIYLAKVDGKGKKEWAKTLGGSGLDCVNSLKETTDGGYIIAGESSTYNPTGSDAYLLKIDNAGNLQWEKTYGGNGWAVGKSVQQVPEGGYLLAGWTTAKDRRGFDLYLVKTDEAGKKLWDKTLARDKFDPSFSIQQTNNGIIITGWCIEKMKWTQNRNDDVEVYFMKLKLQ</sequence>
<evidence type="ECO:0000313" key="1">
    <source>
        <dbReference type="EMBL" id="ABO49581.1"/>
    </source>
</evidence>
<dbReference type="STRING" id="349161.Dred_1046"/>
<dbReference type="SUPFAM" id="SSF50998">
    <property type="entry name" value="Quinoprotein alcohol dehydrogenase-like"/>
    <property type="match status" value="1"/>
</dbReference>
<dbReference type="PANTHER" id="PTHR42754:SF1">
    <property type="entry name" value="LIPOPROTEIN"/>
    <property type="match status" value="1"/>
</dbReference>
<name>A4J3C8_DESRM</name>
<evidence type="ECO:0000313" key="2">
    <source>
        <dbReference type="Proteomes" id="UP000001556"/>
    </source>
</evidence>
<keyword evidence="2" id="KW-1185">Reference proteome</keyword>
<dbReference type="KEGG" id="drm:Dred_1046"/>
<dbReference type="HOGENOM" id="CLU_035227_0_0_9"/>
<dbReference type="InterPro" id="IPR011047">
    <property type="entry name" value="Quinoprotein_ADH-like_sf"/>
</dbReference>
<dbReference type="Proteomes" id="UP000001556">
    <property type="component" value="Chromosome"/>
</dbReference>